<protein>
    <submittedName>
        <fullName evidence="1">Uncharacterized protein</fullName>
    </submittedName>
</protein>
<evidence type="ECO:0000313" key="1">
    <source>
        <dbReference type="EMBL" id="KAG9475423.1"/>
    </source>
</evidence>
<name>A0A8J6EUK9_ELECQ</name>
<dbReference type="Proteomes" id="UP000770717">
    <property type="component" value="Unassembled WGS sequence"/>
</dbReference>
<evidence type="ECO:0000313" key="2">
    <source>
        <dbReference type="Proteomes" id="UP000770717"/>
    </source>
</evidence>
<dbReference type="AlphaFoldDB" id="A0A8J6EUK9"/>
<dbReference type="EMBL" id="WNTK01000012">
    <property type="protein sequence ID" value="KAG9475423.1"/>
    <property type="molecule type" value="Genomic_DNA"/>
</dbReference>
<reference evidence="1" key="1">
    <citation type="thesis" date="2020" institute="ProQuest LLC" country="789 East Eisenhower Parkway, Ann Arbor, MI, USA">
        <title>Comparative Genomics and Chromosome Evolution.</title>
        <authorList>
            <person name="Mudd A.B."/>
        </authorList>
    </citation>
    <scope>NUCLEOTIDE SEQUENCE</scope>
    <source>
        <strain evidence="1">HN-11 Male</strain>
        <tissue evidence="1">Kidney and liver</tissue>
    </source>
</reference>
<proteinExistence type="predicted"/>
<keyword evidence="2" id="KW-1185">Reference proteome</keyword>
<gene>
    <name evidence="1" type="ORF">GDO78_003704</name>
</gene>
<organism evidence="1 2">
    <name type="scientific">Eleutherodactylus coqui</name>
    <name type="common">Puerto Rican coqui</name>
    <dbReference type="NCBI Taxonomy" id="57060"/>
    <lineage>
        <taxon>Eukaryota</taxon>
        <taxon>Metazoa</taxon>
        <taxon>Chordata</taxon>
        <taxon>Craniata</taxon>
        <taxon>Vertebrata</taxon>
        <taxon>Euteleostomi</taxon>
        <taxon>Amphibia</taxon>
        <taxon>Batrachia</taxon>
        <taxon>Anura</taxon>
        <taxon>Neobatrachia</taxon>
        <taxon>Hyloidea</taxon>
        <taxon>Eleutherodactylidae</taxon>
        <taxon>Eleutherodactylinae</taxon>
        <taxon>Eleutherodactylus</taxon>
        <taxon>Eleutherodactylus</taxon>
    </lineage>
</organism>
<accession>A0A8J6EUK9</accession>
<comment type="caution">
    <text evidence="1">The sequence shown here is derived from an EMBL/GenBank/DDBJ whole genome shotgun (WGS) entry which is preliminary data.</text>
</comment>
<sequence length="101" mass="11719">MSWYENTNGRRGKGCYVSSRYLIFSQCNIKKVVTLLLHIILVANHFLKNIVQCYSLSVSRKPWYSLFLFHFVLQPCPPAEKGLHLLSTRLMLCNHSTSFLP</sequence>